<gene>
    <name evidence="7" type="ORF">CWO92_07760</name>
</gene>
<dbReference type="GO" id="GO:0016787">
    <property type="term" value="F:hydrolase activity"/>
    <property type="evidence" value="ECO:0007669"/>
    <property type="project" value="UniProtKB-KW"/>
</dbReference>
<evidence type="ECO:0000256" key="4">
    <source>
        <dbReference type="ARBA" id="ARBA00022989"/>
    </source>
</evidence>
<evidence type="ECO:0000256" key="3">
    <source>
        <dbReference type="ARBA" id="ARBA00022692"/>
    </source>
</evidence>
<evidence type="ECO:0000256" key="1">
    <source>
        <dbReference type="ARBA" id="ARBA00004651"/>
    </source>
</evidence>
<keyword evidence="3 6" id="KW-0812">Transmembrane</keyword>
<name>A0A2N3LLV6_9BACI</name>
<protein>
    <submittedName>
        <fullName evidence="7">Murein hydrolase regulator LrgA</fullName>
    </submittedName>
</protein>
<keyword evidence="2" id="KW-1003">Cell membrane</keyword>
<feature type="transmembrane region" description="Helical" evidence="6">
    <location>
        <begin position="92"/>
        <end position="111"/>
    </location>
</feature>
<dbReference type="OrthoDB" id="3176438at2"/>
<dbReference type="Proteomes" id="UP000233440">
    <property type="component" value="Unassembled WGS sequence"/>
</dbReference>
<dbReference type="EMBL" id="PIQO01000004">
    <property type="protein sequence ID" value="PKR85596.1"/>
    <property type="molecule type" value="Genomic_DNA"/>
</dbReference>
<comment type="subcellular location">
    <subcellularLocation>
        <location evidence="1">Cell membrane</location>
        <topology evidence="1">Multi-pass membrane protein</topology>
    </subcellularLocation>
</comment>
<keyword evidence="5 6" id="KW-0472">Membrane</keyword>
<keyword evidence="7" id="KW-0378">Hydrolase</keyword>
<proteinExistence type="predicted"/>
<evidence type="ECO:0000256" key="5">
    <source>
        <dbReference type="ARBA" id="ARBA00023136"/>
    </source>
</evidence>
<feature type="transmembrane region" description="Helical" evidence="6">
    <location>
        <begin position="67"/>
        <end position="86"/>
    </location>
</feature>
<dbReference type="RefSeq" id="WP_101353645.1">
    <property type="nucleotide sequence ID" value="NZ_PIQO01000004.1"/>
</dbReference>
<dbReference type="Pfam" id="PF03788">
    <property type="entry name" value="LrgA"/>
    <property type="match status" value="1"/>
</dbReference>
<evidence type="ECO:0000313" key="7">
    <source>
        <dbReference type="EMBL" id="PKR85596.1"/>
    </source>
</evidence>
<sequence>MKKIGIIFIQLFILWGLNEAGTLLVTLTHIPLPGNVVGMVLCFFLLMTGVIKVQWIDGTASFLIRHLSFFFIPISVGLMTLGGIFLKKGFVLMFILCVSAVIGICSSGYLSQRLMRKEGERIHDHHHSL</sequence>
<dbReference type="AlphaFoldDB" id="A0A2N3LLV6"/>
<dbReference type="GO" id="GO:0005886">
    <property type="term" value="C:plasma membrane"/>
    <property type="evidence" value="ECO:0007669"/>
    <property type="project" value="UniProtKB-SubCell"/>
</dbReference>
<keyword evidence="4 6" id="KW-1133">Transmembrane helix</keyword>
<accession>A0A2N3LLV6</accession>
<evidence type="ECO:0000256" key="2">
    <source>
        <dbReference type="ARBA" id="ARBA00022475"/>
    </source>
</evidence>
<evidence type="ECO:0000313" key="8">
    <source>
        <dbReference type="Proteomes" id="UP000233440"/>
    </source>
</evidence>
<comment type="caution">
    <text evidence="7">The sequence shown here is derived from an EMBL/GenBank/DDBJ whole genome shotgun (WGS) entry which is preliminary data.</text>
</comment>
<organism evidence="7 8">
    <name type="scientific">Heyndrickxia camelliae</name>
    <dbReference type="NCBI Taxonomy" id="1707093"/>
    <lineage>
        <taxon>Bacteria</taxon>
        <taxon>Bacillati</taxon>
        <taxon>Bacillota</taxon>
        <taxon>Bacilli</taxon>
        <taxon>Bacillales</taxon>
        <taxon>Bacillaceae</taxon>
        <taxon>Heyndrickxia</taxon>
    </lineage>
</organism>
<keyword evidence="8" id="KW-1185">Reference proteome</keyword>
<feature type="transmembrane region" description="Helical" evidence="6">
    <location>
        <begin position="36"/>
        <end position="55"/>
    </location>
</feature>
<reference evidence="7 8" key="1">
    <citation type="submission" date="2017-11" db="EMBL/GenBank/DDBJ databases">
        <title>Bacillus camelliae sp. nov., isolated from pu'er tea.</title>
        <authorList>
            <person name="Niu L."/>
        </authorList>
    </citation>
    <scope>NUCLEOTIDE SEQUENCE [LARGE SCALE GENOMIC DNA]</scope>
    <source>
        <strain evidence="7 8">7578-1</strain>
    </source>
</reference>
<dbReference type="InterPro" id="IPR005538">
    <property type="entry name" value="LrgA/CidA"/>
</dbReference>
<dbReference type="PANTHER" id="PTHR33931">
    <property type="entry name" value="HOLIN-LIKE PROTEIN CIDA-RELATED"/>
    <property type="match status" value="1"/>
</dbReference>
<dbReference type="PANTHER" id="PTHR33931:SF2">
    <property type="entry name" value="HOLIN-LIKE PROTEIN CIDA"/>
    <property type="match status" value="1"/>
</dbReference>
<evidence type="ECO:0000256" key="6">
    <source>
        <dbReference type="SAM" id="Phobius"/>
    </source>
</evidence>